<dbReference type="EnsemblMetazoa" id="AFUN016145-RA">
    <property type="protein sequence ID" value="AFUN016145-PA"/>
    <property type="gene ID" value="AFUN016145"/>
</dbReference>
<organism evidence="8">
    <name type="scientific">Anopheles funestus</name>
    <name type="common">African malaria mosquito</name>
    <dbReference type="NCBI Taxonomy" id="62324"/>
    <lineage>
        <taxon>Eukaryota</taxon>
        <taxon>Metazoa</taxon>
        <taxon>Ecdysozoa</taxon>
        <taxon>Arthropoda</taxon>
        <taxon>Hexapoda</taxon>
        <taxon>Insecta</taxon>
        <taxon>Pterygota</taxon>
        <taxon>Neoptera</taxon>
        <taxon>Endopterygota</taxon>
        <taxon>Diptera</taxon>
        <taxon>Nematocera</taxon>
        <taxon>Culicoidea</taxon>
        <taxon>Culicidae</taxon>
        <taxon>Anophelinae</taxon>
        <taxon>Anopheles</taxon>
    </lineage>
</organism>
<keyword evidence="2" id="KW-0378">Hydrolase</keyword>
<comment type="similarity">
    <text evidence="5">Belongs to the peptidase S1 family. CLIP subfamily.</text>
</comment>
<keyword evidence="6" id="KW-0732">Signal</keyword>
<dbReference type="InterPro" id="IPR001314">
    <property type="entry name" value="Peptidase_S1A"/>
</dbReference>
<evidence type="ECO:0000256" key="3">
    <source>
        <dbReference type="ARBA" id="ARBA00022825"/>
    </source>
</evidence>
<dbReference type="PROSITE" id="PS00134">
    <property type="entry name" value="TRYPSIN_HIS"/>
    <property type="match status" value="1"/>
</dbReference>
<dbReference type="Pfam" id="PF00089">
    <property type="entry name" value="Trypsin"/>
    <property type="match status" value="1"/>
</dbReference>
<dbReference type="AlphaFoldDB" id="A0A1I8JUJ1"/>
<keyword evidence="1" id="KW-0645">Protease</keyword>
<keyword evidence="3" id="KW-0720">Serine protease</keyword>
<feature type="signal peptide" evidence="6">
    <location>
        <begin position="1"/>
        <end position="20"/>
    </location>
</feature>
<evidence type="ECO:0000256" key="2">
    <source>
        <dbReference type="ARBA" id="ARBA00022801"/>
    </source>
</evidence>
<reference evidence="8" key="1">
    <citation type="submission" date="2020-05" db="UniProtKB">
        <authorList>
            <consortium name="EnsemblMetazoa"/>
        </authorList>
    </citation>
    <scope>IDENTIFICATION</scope>
    <source>
        <strain evidence="8">FUMOZ</strain>
    </source>
</reference>
<dbReference type="VEuPathDB" id="VectorBase:AFUN016145"/>
<dbReference type="Gene3D" id="2.40.10.10">
    <property type="entry name" value="Trypsin-like serine proteases"/>
    <property type="match status" value="1"/>
</dbReference>
<dbReference type="InterPro" id="IPR043504">
    <property type="entry name" value="Peptidase_S1_PA_chymotrypsin"/>
</dbReference>
<sequence>MKQLFCLILLFVSAIASFEGEQWLRFTHRHMPGAYHSMGLTQRPPNLGRIVGGVDANIADYPYQLSLRRFNGHFCGASIIAARWALSAAHCTFPLPAPSSVQLLGGTADRTAGGVMFDVEEIINHSNYDDWTVEFDVCVLRTMIDLSGANIVPVALDPSGTTHAPGSRAVVSGWGVNGAGVSPIILQRVDIPIVSDAECTSAWPAGWVTPDMLCASEPGRDACNADSGGPLVVGGHQIGIVSWGDPNCVGSPPGVYARVAFPTIRSFILDTTGV</sequence>
<keyword evidence="4" id="KW-1015">Disulfide bond</keyword>
<dbReference type="InterPro" id="IPR009003">
    <property type="entry name" value="Peptidase_S1_PA"/>
</dbReference>
<evidence type="ECO:0000256" key="4">
    <source>
        <dbReference type="ARBA" id="ARBA00023157"/>
    </source>
</evidence>
<dbReference type="PANTHER" id="PTHR24276">
    <property type="entry name" value="POLYSERASE-RELATED"/>
    <property type="match status" value="1"/>
</dbReference>
<evidence type="ECO:0000256" key="1">
    <source>
        <dbReference type="ARBA" id="ARBA00022670"/>
    </source>
</evidence>
<dbReference type="InterPro" id="IPR018114">
    <property type="entry name" value="TRYPSIN_HIS"/>
</dbReference>
<evidence type="ECO:0000256" key="5">
    <source>
        <dbReference type="ARBA" id="ARBA00024195"/>
    </source>
</evidence>
<dbReference type="PANTHER" id="PTHR24276:SF91">
    <property type="entry name" value="AT26814P-RELATED"/>
    <property type="match status" value="1"/>
</dbReference>
<accession>A0A1I8JUJ1</accession>
<dbReference type="VEuPathDB" id="VectorBase:AFUN2_014310"/>
<dbReference type="PROSITE" id="PS50240">
    <property type="entry name" value="TRYPSIN_DOM"/>
    <property type="match status" value="1"/>
</dbReference>
<evidence type="ECO:0000313" key="8">
    <source>
        <dbReference type="EnsemblMetazoa" id="AFUN016145-PA"/>
    </source>
</evidence>
<evidence type="ECO:0000256" key="6">
    <source>
        <dbReference type="SAM" id="SignalP"/>
    </source>
</evidence>
<protein>
    <submittedName>
        <fullName evidence="8">Peptidase S1 domain-containing protein</fullName>
    </submittedName>
</protein>
<dbReference type="SMART" id="SM00020">
    <property type="entry name" value="Tryp_SPc"/>
    <property type="match status" value="1"/>
</dbReference>
<dbReference type="CDD" id="cd00190">
    <property type="entry name" value="Tryp_SPc"/>
    <property type="match status" value="1"/>
</dbReference>
<evidence type="ECO:0000259" key="7">
    <source>
        <dbReference type="PROSITE" id="PS50240"/>
    </source>
</evidence>
<name>A0A1I8JUJ1_ANOFN</name>
<feature type="domain" description="Peptidase S1" evidence="7">
    <location>
        <begin position="50"/>
        <end position="273"/>
    </location>
</feature>
<dbReference type="STRING" id="62324.A0A1I8JUJ1"/>
<dbReference type="PRINTS" id="PR00722">
    <property type="entry name" value="CHYMOTRYPSIN"/>
</dbReference>
<dbReference type="GO" id="GO:0004252">
    <property type="term" value="F:serine-type endopeptidase activity"/>
    <property type="evidence" value="ECO:0007669"/>
    <property type="project" value="InterPro"/>
</dbReference>
<dbReference type="SUPFAM" id="SSF50494">
    <property type="entry name" value="Trypsin-like serine proteases"/>
    <property type="match status" value="1"/>
</dbReference>
<dbReference type="InterPro" id="IPR050430">
    <property type="entry name" value="Peptidase_S1"/>
</dbReference>
<dbReference type="InterPro" id="IPR001254">
    <property type="entry name" value="Trypsin_dom"/>
</dbReference>
<proteinExistence type="inferred from homology"/>
<feature type="chain" id="PRO_5021349522" evidence="6">
    <location>
        <begin position="21"/>
        <end position="274"/>
    </location>
</feature>
<dbReference type="FunFam" id="2.40.10.10:FF:000034">
    <property type="entry name" value="Eupolytin"/>
    <property type="match status" value="1"/>
</dbReference>
<dbReference type="GO" id="GO:0006508">
    <property type="term" value="P:proteolysis"/>
    <property type="evidence" value="ECO:0007669"/>
    <property type="project" value="UniProtKB-KW"/>
</dbReference>